<keyword evidence="1" id="KW-0732">Signal</keyword>
<dbReference type="EMBL" id="KF860669">
    <property type="protein sequence ID" value="AIW62588.1"/>
    <property type="molecule type" value="mRNA"/>
</dbReference>
<feature type="non-terminal residue" evidence="2">
    <location>
        <position position="106"/>
    </location>
</feature>
<protein>
    <submittedName>
        <fullName evidence="2">Diglutamine and dityrosine motif-containing protein</fullName>
    </submittedName>
</protein>
<reference evidence="2" key="2">
    <citation type="journal article" date="2014" name="J. Proteome Res.">
        <title>Spit and venom from scytodes spiders: a diverse and distinct cocktail.</title>
        <authorList>
            <person name="Zobel-Thropp P.A."/>
            <person name="Correa S.M."/>
            <person name="Garb J.E."/>
            <person name="Binford G.J."/>
        </authorList>
    </citation>
    <scope>NUCLEOTIDE SEQUENCE</scope>
    <source>
        <tissue evidence="2">Venom gland</tissue>
    </source>
</reference>
<organism evidence="2">
    <name type="scientific">Scytodes thoracica</name>
    <name type="common">Spitting spider</name>
    <name type="synonym">Aranea thoracica</name>
    <dbReference type="NCBI Taxonomy" id="1112478"/>
    <lineage>
        <taxon>Eukaryota</taxon>
        <taxon>Metazoa</taxon>
        <taxon>Ecdysozoa</taxon>
        <taxon>Arthropoda</taxon>
        <taxon>Chelicerata</taxon>
        <taxon>Arachnida</taxon>
        <taxon>Araneae</taxon>
        <taxon>Araneomorphae</taxon>
        <taxon>Haplogynae</taxon>
        <taxon>Scytodoidea</taxon>
        <taxon>Scytodidae</taxon>
        <taxon>Scytodes</taxon>
    </lineage>
</organism>
<proteinExistence type="evidence at transcript level"/>
<evidence type="ECO:0000313" key="2">
    <source>
        <dbReference type="EMBL" id="AIW62588.1"/>
    </source>
</evidence>
<dbReference type="AlphaFoldDB" id="A0A0A0VCG5"/>
<evidence type="ECO:0000256" key="1">
    <source>
        <dbReference type="SAM" id="SignalP"/>
    </source>
</evidence>
<name>A0A0A0VCG5_SCYTH</name>
<feature type="chain" id="PRO_5001970856" evidence="1">
    <location>
        <begin position="21"/>
        <end position="106"/>
    </location>
</feature>
<accession>A0A0A0VCG5</accession>
<reference evidence="2" key="1">
    <citation type="submission" date="2013-11" db="EMBL/GenBank/DDBJ databases">
        <authorList>
            <person name="Thropp P.A."/>
            <person name="Correa S.M."/>
            <person name="Garb J.E."/>
            <person name="Binford G.J."/>
        </authorList>
    </citation>
    <scope>NUCLEOTIDE SEQUENCE</scope>
    <source>
        <tissue evidence="2">Venom gland</tissue>
    </source>
</reference>
<sequence length="106" mass="11679">MRNFALVLFLVASVIYATVAKPSYRIAKRDYAYDQNGNVRVGYQNGYGGEQVAYNGYAQQQGEPVQYYDVNGGSAGQQYYNGGAGQQYYNGDAGRQHGVFDIVRAP</sequence>
<feature type="signal peptide" evidence="1">
    <location>
        <begin position="1"/>
        <end position="20"/>
    </location>
</feature>